<protein>
    <submittedName>
        <fullName evidence="3">SRCR domain-containing protein</fullName>
    </submittedName>
</protein>
<reference evidence="1 2" key="2">
    <citation type="submission" date="2018-11" db="EMBL/GenBank/DDBJ databases">
        <authorList>
            <consortium name="Pathogen Informatics"/>
        </authorList>
    </citation>
    <scope>NUCLEOTIDE SEQUENCE [LARGE SCALE GENOMIC DNA]</scope>
</reference>
<dbReference type="EMBL" id="UYSL01020655">
    <property type="protein sequence ID" value="VDL75614.1"/>
    <property type="molecule type" value="Genomic_DNA"/>
</dbReference>
<evidence type="ECO:0000313" key="1">
    <source>
        <dbReference type="EMBL" id="VDL75614.1"/>
    </source>
</evidence>
<dbReference type="OMA" id="HDHLMEQ"/>
<keyword evidence="2" id="KW-1185">Reference proteome</keyword>
<name>A0A0N4Y7A1_NIPBR</name>
<proteinExistence type="predicted"/>
<accession>A0A0N4Y7A1</accession>
<dbReference type="Proteomes" id="UP000271162">
    <property type="component" value="Unassembled WGS sequence"/>
</dbReference>
<gene>
    <name evidence="1" type="ORF">NBR_LOCUS12025</name>
</gene>
<dbReference type="WBParaSite" id="NBR_0001202401-mRNA-1">
    <property type="protein sequence ID" value="NBR_0001202401-mRNA-1"/>
    <property type="gene ID" value="NBR_0001202401"/>
</dbReference>
<dbReference type="AlphaFoldDB" id="A0A0N4Y7A1"/>
<reference evidence="3" key="1">
    <citation type="submission" date="2017-02" db="UniProtKB">
        <authorList>
            <consortium name="WormBaseParasite"/>
        </authorList>
    </citation>
    <scope>IDENTIFICATION</scope>
</reference>
<sequence>MPGLTGYTVQLIMFDSVVKALEAVLSFVRKYQCFGHHHDVRDHLLEEGSPNVNIGVYRNTVICGEWDYTLARPEYWKPTLRIECVQVE</sequence>
<evidence type="ECO:0000313" key="2">
    <source>
        <dbReference type="Proteomes" id="UP000271162"/>
    </source>
</evidence>
<evidence type="ECO:0000313" key="3">
    <source>
        <dbReference type="WBParaSite" id="NBR_0001202401-mRNA-1"/>
    </source>
</evidence>
<organism evidence="3">
    <name type="scientific">Nippostrongylus brasiliensis</name>
    <name type="common">Rat hookworm</name>
    <dbReference type="NCBI Taxonomy" id="27835"/>
    <lineage>
        <taxon>Eukaryota</taxon>
        <taxon>Metazoa</taxon>
        <taxon>Ecdysozoa</taxon>
        <taxon>Nematoda</taxon>
        <taxon>Chromadorea</taxon>
        <taxon>Rhabditida</taxon>
        <taxon>Rhabditina</taxon>
        <taxon>Rhabditomorpha</taxon>
        <taxon>Strongyloidea</taxon>
        <taxon>Heligmosomidae</taxon>
        <taxon>Nippostrongylus</taxon>
    </lineage>
</organism>